<dbReference type="Proteomes" id="UP000250321">
    <property type="component" value="Unassembled WGS sequence"/>
</dbReference>
<protein>
    <submittedName>
        <fullName evidence="1">Putative inactive receptor kinase</fullName>
    </submittedName>
</protein>
<name>A0A314XLR9_PRUYE</name>
<dbReference type="AlphaFoldDB" id="A0A314XLR9"/>
<proteinExistence type="predicted"/>
<evidence type="ECO:0000313" key="1">
    <source>
        <dbReference type="EMBL" id="PQP92680.1"/>
    </source>
</evidence>
<dbReference type="OrthoDB" id="1734081at2759"/>
<keyword evidence="1" id="KW-0418">Kinase</keyword>
<organism evidence="1 2">
    <name type="scientific">Prunus yedoensis var. nudiflora</name>
    <dbReference type="NCBI Taxonomy" id="2094558"/>
    <lineage>
        <taxon>Eukaryota</taxon>
        <taxon>Viridiplantae</taxon>
        <taxon>Streptophyta</taxon>
        <taxon>Embryophyta</taxon>
        <taxon>Tracheophyta</taxon>
        <taxon>Spermatophyta</taxon>
        <taxon>Magnoliopsida</taxon>
        <taxon>eudicotyledons</taxon>
        <taxon>Gunneridae</taxon>
        <taxon>Pentapetalae</taxon>
        <taxon>rosids</taxon>
        <taxon>fabids</taxon>
        <taxon>Rosales</taxon>
        <taxon>Rosaceae</taxon>
        <taxon>Amygdaloideae</taxon>
        <taxon>Amygdaleae</taxon>
        <taxon>Prunus</taxon>
    </lineage>
</organism>
<keyword evidence="2" id="KW-1185">Reference proteome</keyword>
<evidence type="ECO:0000313" key="2">
    <source>
        <dbReference type="Proteomes" id="UP000250321"/>
    </source>
</evidence>
<keyword evidence="1" id="KW-0808">Transferase</keyword>
<sequence>MAPWSQHKNFQVLLQKLLEGVVMEQSMLDSGHVSAVKWLREGIAKGRKEFAREVKKLGNISIIMPEKYA</sequence>
<gene>
    <name evidence="1" type="ORF">Pyn_26991</name>
</gene>
<keyword evidence="1" id="KW-0675">Receptor</keyword>
<dbReference type="STRING" id="2094558.A0A314XLR9"/>
<reference evidence="1 2" key="1">
    <citation type="submission" date="2018-02" db="EMBL/GenBank/DDBJ databases">
        <title>Draft genome of wild Prunus yedoensis var. nudiflora.</title>
        <authorList>
            <person name="Baek S."/>
            <person name="Kim J.-H."/>
            <person name="Choi K."/>
            <person name="Kim G.-B."/>
            <person name="Cho A."/>
            <person name="Jang H."/>
            <person name="Shin C.-H."/>
            <person name="Yu H.-J."/>
            <person name="Mun J.-H."/>
        </authorList>
    </citation>
    <scope>NUCLEOTIDE SEQUENCE [LARGE SCALE GENOMIC DNA]</scope>
    <source>
        <strain evidence="2">cv. Jeju island</strain>
        <tissue evidence="1">Leaf</tissue>
    </source>
</reference>
<dbReference type="GO" id="GO:0016301">
    <property type="term" value="F:kinase activity"/>
    <property type="evidence" value="ECO:0007669"/>
    <property type="project" value="UniProtKB-KW"/>
</dbReference>
<comment type="caution">
    <text evidence="1">The sequence shown here is derived from an EMBL/GenBank/DDBJ whole genome shotgun (WGS) entry which is preliminary data.</text>
</comment>
<accession>A0A314XLR9</accession>
<dbReference type="EMBL" id="PJQY01002545">
    <property type="protein sequence ID" value="PQP92680.1"/>
    <property type="molecule type" value="Genomic_DNA"/>
</dbReference>